<sequence length="94" mass="10911">MGRSHTTPFFLFSHGILSATERTIQSSSKRLRDCTIATEPERAMRKEHALSERVEWVPPRFRSRDARKSHAQSVYLFEKDCTFSTETGYTLENT</sequence>
<keyword evidence="2" id="KW-1185">Reference proteome</keyword>
<protein>
    <submittedName>
        <fullName evidence="1">Uncharacterized protein</fullName>
    </submittedName>
</protein>
<accession>A0A016VLL7</accession>
<dbReference type="AlphaFoldDB" id="A0A016VLL7"/>
<organism evidence="1 2">
    <name type="scientific">Ancylostoma ceylanicum</name>
    <dbReference type="NCBI Taxonomy" id="53326"/>
    <lineage>
        <taxon>Eukaryota</taxon>
        <taxon>Metazoa</taxon>
        <taxon>Ecdysozoa</taxon>
        <taxon>Nematoda</taxon>
        <taxon>Chromadorea</taxon>
        <taxon>Rhabditida</taxon>
        <taxon>Rhabditina</taxon>
        <taxon>Rhabditomorpha</taxon>
        <taxon>Strongyloidea</taxon>
        <taxon>Ancylostomatidae</taxon>
        <taxon>Ancylostomatinae</taxon>
        <taxon>Ancylostoma</taxon>
    </lineage>
</organism>
<reference evidence="2" key="1">
    <citation type="journal article" date="2015" name="Nat. Genet.">
        <title>The genome and transcriptome of the zoonotic hookworm Ancylostoma ceylanicum identify infection-specific gene families.</title>
        <authorList>
            <person name="Schwarz E.M."/>
            <person name="Hu Y."/>
            <person name="Antoshechkin I."/>
            <person name="Miller M.M."/>
            <person name="Sternberg P.W."/>
            <person name="Aroian R.V."/>
        </authorList>
    </citation>
    <scope>NUCLEOTIDE SEQUENCE</scope>
    <source>
        <strain evidence="2">HY135</strain>
    </source>
</reference>
<gene>
    <name evidence="1" type="primary">Acey_s0008.g252</name>
    <name evidence="1" type="ORF">Y032_0008g252</name>
</gene>
<comment type="caution">
    <text evidence="1">The sequence shown here is derived from an EMBL/GenBank/DDBJ whole genome shotgun (WGS) entry which is preliminary data.</text>
</comment>
<evidence type="ECO:0000313" key="1">
    <source>
        <dbReference type="EMBL" id="EYC27917.1"/>
    </source>
</evidence>
<evidence type="ECO:0000313" key="2">
    <source>
        <dbReference type="Proteomes" id="UP000024635"/>
    </source>
</evidence>
<proteinExistence type="predicted"/>
<dbReference type="Proteomes" id="UP000024635">
    <property type="component" value="Unassembled WGS sequence"/>
</dbReference>
<dbReference type="EMBL" id="JARK01001344">
    <property type="protein sequence ID" value="EYC27917.1"/>
    <property type="molecule type" value="Genomic_DNA"/>
</dbReference>
<name>A0A016VLL7_9BILA</name>